<reference evidence="3 4" key="1">
    <citation type="submission" date="2015-11" db="EMBL/GenBank/DDBJ databases">
        <title>Expanding the genomic diversity of Burkholderia species for the development of highly accurate diagnostics.</title>
        <authorList>
            <person name="Sahl J."/>
            <person name="Keim P."/>
            <person name="Wagner D."/>
        </authorList>
    </citation>
    <scope>NUCLEOTIDE SEQUENCE [LARGE SCALE GENOMIC DNA]</scope>
    <source>
        <strain evidence="3 4">MSMB368WGS</strain>
    </source>
</reference>
<evidence type="ECO:0000313" key="3">
    <source>
        <dbReference type="EMBL" id="KWF33054.1"/>
    </source>
</evidence>
<comment type="caution">
    <text evidence="3">The sequence shown here is derived from an EMBL/GenBank/DDBJ whole genome shotgun (WGS) entry which is preliminary data.</text>
</comment>
<organism evidence="3 4">
    <name type="scientific">Burkholderia pseudomultivorans</name>
    <dbReference type="NCBI Taxonomy" id="1207504"/>
    <lineage>
        <taxon>Bacteria</taxon>
        <taxon>Pseudomonadati</taxon>
        <taxon>Pseudomonadota</taxon>
        <taxon>Betaproteobacteria</taxon>
        <taxon>Burkholderiales</taxon>
        <taxon>Burkholderiaceae</taxon>
        <taxon>Burkholderia</taxon>
        <taxon>Burkholderia cepacia complex</taxon>
    </lineage>
</organism>
<feature type="region of interest" description="Disordered" evidence="1">
    <location>
        <begin position="23"/>
        <end position="59"/>
    </location>
</feature>
<dbReference type="Proteomes" id="UP000062912">
    <property type="component" value="Unassembled WGS sequence"/>
</dbReference>
<evidence type="ECO:0000313" key="4">
    <source>
        <dbReference type="Proteomes" id="UP000062912"/>
    </source>
</evidence>
<sequence>MMKNTIHFAVAMLAVTALAGCGEKGKDSASNQPPATAPAQAGTAPAPAQNGIARRSSQGQTYDTVLDVTKQYREGDETYSLWRDLYWSKARKDYPALAEDYSYEYNKNSNTFEKQDLLKSLTPKLDGFFDSAQKIRNVAIKTRFNANVGAYQPAKGFTVSTSFNDIYLLQKYSKLGYGSGAYHIVLISPNLKGDISQGNEFVFNPDEQVARKLEGYLASHRKNSNESVLMRIQVNGYVLSSKTANTGNGPDRYTFIAPDSLTLLDDKGEPVATIESSAMDQTVLIRNDFTRMGTEDSTLRNMFDEIKQEHGIKDAPRKQGVYLS</sequence>
<evidence type="ECO:0000256" key="1">
    <source>
        <dbReference type="SAM" id="MobiDB-lite"/>
    </source>
</evidence>
<feature type="signal peptide" evidence="2">
    <location>
        <begin position="1"/>
        <end position="19"/>
    </location>
</feature>
<feature type="compositionally biased region" description="Low complexity" evidence="1">
    <location>
        <begin position="28"/>
        <end position="51"/>
    </location>
</feature>
<gene>
    <name evidence="3" type="ORF">WT56_11030</name>
</gene>
<dbReference type="PROSITE" id="PS51257">
    <property type="entry name" value="PROKAR_LIPOPROTEIN"/>
    <property type="match status" value="1"/>
</dbReference>
<dbReference type="EMBL" id="LPJR01000020">
    <property type="protein sequence ID" value="KWF33054.1"/>
    <property type="molecule type" value="Genomic_DNA"/>
</dbReference>
<name>A0A132EL11_9BURK</name>
<evidence type="ECO:0008006" key="5">
    <source>
        <dbReference type="Google" id="ProtNLM"/>
    </source>
</evidence>
<keyword evidence="2" id="KW-0732">Signal</keyword>
<proteinExistence type="predicted"/>
<evidence type="ECO:0000256" key="2">
    <source>
        <dbReference type="SAM" id="SignalP"/>
    </source>
</evidence>
<protein>
    <recommendedName>
        <fullName evidence="5">Lipoprotein</fullName>
    </recommendedName>
</protein>
<dbReference type="AlphaFoldDB" id="A0A132EL11"/>
<accession>A0A132EL11</accession>
<feature type="chain" id="PRO_5007290908" description="Lipoprotein" evidence="2">
    <location>
        <begin position="20"/>
        <end position="324"/>
    </location>
</feature>